<evidence type="ECO:0000313" key="14">
    <source>
        <dbReference type="EMBL" id="CAI5773086.1"/>
    </source>
</evidence>
<keyword evidence="8" id="KW-0694">RNA-binding</keyword>
<comment type="subcellular location">
    <subcellularLocation>
        <location evidence="1">Cytoplasm</location>
        <location evidence="1">Cytoplasmic ribonucleoprotein granule</location>
    </subcellularLocation>
</comment>
<dbReference type="GO" id="GO:0036464">
    <property type="term" value="C:cytoplasmic ribonucleoprotein granule"/>
    <property type="evidence" value="ECO:0007669"/>
    <property type="project" value="UniProtKB-SubCell"/>
</dbReference>
<keyword evidence="9" id="KW-0896">Oogenesis</keyword>
<dbReference type="InterPro" id="IPR026775">
    <property type="entry name" value="Zar1"/>
</dbReference>
<feature type="compositionally biased region" description="Basic and acidic residues" evidence="12">
    <location>
        <begin position="179"/>
        <end position="197"/>
    </location>
</feature>
<evidence type="ECO:0000256" key="5">
    <source>
        <dbReference type="ARBA" id="ARBA00022771"/>
    </source>
</evidence>
<sequence>MERFVYPSYSIYQSYGNAFSHSHNVAPRPPSKQKQPGWKQSKSSRSSIPSPYRGPLSAPSSAPLPPLPPPPASPDYLDSYKRAQLKALLSQVSPGLAPRLRKASTKEVGTQVNPRVDAAVQCSLGSRQLQSLLGREPPPQQGRQLSPCAEEAAAAAAEEEEKQPPTGREGGPPSQQQEPEGKEPLEPEKGAQAEAKGKLPGSGEGEESAQQLRDGEGDVGQKGAADAAAASAATEGKRAAFQFLEQKYGYFHCNDCKTRWESAYVWCISGTNKVYFKQLCRKCQKSFNPYKVEAIQCRICAKTRCSCPQKKRHIDLKRPHRQELCGRCKGKRLSCDNTYSFKYII</sequence>
<evidence type="ECO:0000256" key="2">
    <source>
        <dbReference type="ARBA" id="ARBA00022473"/>
    </source>
</evidence>
<keyword evidence="5" id="KW-0863">Zinc-finger</keyword>
<feature type="compositionally biased region" description="Pro residues" evidence="12">
    <location>
        <begin position="62"/>
        <end position="73"/>
    </location>
</feature>
<dbReference type="PANTHER" id="PTHR31054">
    <property type="entry name" value="ZYGOTE ARREST PROTEIN 1-LIKE ISOFORM X1"/>
    <property type="match status" value="1"/>
</dbReference>
<reference evidence="14" key="1">
    <citation type="submission" date="2022-12" db="EMBL/GenBank/DDBJ databases">
        <authorList>
            <person name="Alioto T."/>
            <person name="Alioto T."/>
            <person name="Gomez Garrido J."/>
        </authorList>
    </citation>
    <scope>NUCLEOTIDE SEQUENCE</scope>
</reference>
<dbReference type="AlphaFoldDB" id="A0AA35K8M9"/>
<dbReference type="GO" id="GO:0008270">
    <property type="term" value="F:zinc ion binding"/>
    <property type="evidence" value="ECO:0007669"/>
    <property type="project" value="UniProtKB-KW"/>
</dbReference>
<comment type="similarity">
    <text evidence="10">Belongs to the ZAR1 family.</text>
</comment>
<dbReference type="PANTHER" id="PTHR31054:SF5">
    <property type="entry name" value="PROTEIN ZAR1-LIKE"/>
    <property type="match status" value="1"/>
</dbReference>
<dbReference type="EMBL" id="OX395129">
    <property type="protein sequence ID" value="CAI5773086.1"/>
    <property type="molecule type" value="Genomic_DNA"/>
</dbReference>
<keyword evidence="2" id="KW-0217">Developmental protein</keyword>
<keyword evidence="15" id="KW-1185">Reference proteome</keyword>
<evidence type="ECO:0000256" key="11">
    <source>
        <dbReference type="ARBA" id="ARBA00049576"/>
    </source>
</evidence>
<dbReference type="GO" id="GO:0048477">
    <property type="term" value="P:oogenesis"/>
    <property type="evidence" value="ECO:0007669"/>
    <property type="project" value="UniProtKB-KW"/>
</dbReference>
<dbReference type="SMART" id="SM01328">
    <property type="entry name" value="zf-3CxxC"/>
    <property type="match status" value="1"/>
</dbReference>
<keyword evidence="7" id="KW-0862">Zinc</keyword>
<feature type="region of interest" description="Disordered" evidence="12">
    <location>
        <begin position="20"/>
        <end position="116"/>
    </location>
</feature>
<dbReference type="GO" id="GO:0006412">
    <property type="term" value="P:translation"/>
    <property type="evidence" value="ECO:0007669"/>
    <property type="project" value="TreeGrafter"/>
</dbReference>
<feature type="compositionally biased region" description="Low complexity" evidence="12">
    <location>
        <begin position="41"/>
        <end position="61"/>
    </location>
</feature>
<evidence type="ECO:0000256" key="1">
    <source>
        <dbReference type="ARBA" id="ARBA00004331"/>
    </source>
</evidence>
<evidence type="ECO:0000256" key="10">
    <source>
        <dbReference type="ARBA" id="ARBA00034699"/>
    </source>
</evidence>
<evidence type="ECO:0000256" key="7">
    <source>
        <dbReference type="ARBA" id="ARBA00022833"/>
    </source>
</evidence>
<protein>
    <submittedName>
        <fullName evidence="14">Zygote arrest 1 like</fullName>
    </submittedName>
</protein>
<dbReference type="InterPro" id="IPR027377">
    <property type="entry name" value="ZAR1/RTP1-5-like_Znf-3CxxC"/>
</dbReference>
<evidence type="ECO:0000256" key="3">
    <source>
        <dbReference type="ARBA" id="ARBA00022490"/>
    </source>
</evidence>
<gene>
    <name evidence="14" type="ORF">PODLI_1B021391</name>
</gene>
<dbReference type="Pfam" id="PF13695">
    <property type="entry name" value="Zn_ribbon_3CxxC"/>
    <property type="match status" value="1"/>
</dbReference>
<dbReference type="GO" id="GO:0003729">
    <property type="term" value="F:mRNA binding"/>
    <property type="evidence" value="ECO:0007669"/>
    <property type="project" value="UniProtKB-ARBA"/>
</dbReference>
<evidence type="ECO:0000256" key="6">
    <source>
        <dbReference type="ARBA" id="ARBA00022782"/>
    </source>
</evidence>
<accession>A0AA35K8M9</accession>
<evidence type="ECO:0000256" key="12">
    <source>
        <dbReference type="SAM" id="MobiDB-lite"/>
    </source>
</evidence>
<organism evidence="14 15">
    <name type="scientific">Podarcis lilfordi</name>
    <name type="common">Lilford's wall lizard</name>
    <dbReference type="NCBI Taxonomy" id="74358"/>
    <lineage>
        <taxon>Eukaryota</taxon>
        <taxon>Metazoa</taxon>
        <taxon>Chordata</taxon>
        <taxon>Craniata</taxon>
        <taxon>Vertebrata</taxon>
        <taxon>Euteleostomi</taxon>
        <taxon>Lepidosauria</taxon>
        <taxon>Squamata</taxon>
        <taxon>Bifurcata</taxon>
        <taxon>Unidentata</taxon>
        <taxon>Episquamata</taxon>
        <taxon>Laterata</taxon>
        <taxon>Lacertibaenia</taxon>
        <taxon>Lacertidae</taxon>
        <taxon>Podarcis</taxon>
    </lineage>
</organism>
<name>A0AA35K8M9_9SAUR</name>
<evidence type="ECO:0000256" key="9">
    <source>
        <dbReference type="ARBA" id="ARBA00022943"/>
    </source>
</evidence>
<comment type="function">
    <text evidence="11">mRNA-binding protein required for maternal mRNA storage, translation and degradation during oocyte maturation. Probably promotes formation of some phase-separated membraneless compartment that stores maternal mRNAs in oocytes: acts by undergoing liquid-liquid phase separation upon binding to maternal mRNAs. Binds to the 3'-UTR of maternal mRNAs, inhibiting their translation.</text>
</comment>
<keyword evidence="4" id="KW-0479">Metal-binding</keyword>
<evidence type="ECO:0000259" key="13">
    <source>
        <dbReference type="SMART" id="SM01328"/>
    </source>
</evidence>
<keyword evidence="3" id="KW-0963">Cytoplasm</keyword>
<feature type="region of interest" description="Disordered" evidence="12">
    <location>
        <begin position="129"/>
        <end position="224"/>
    </location>
</feature>
<dbReference type="GO" id="GO:0017148">
    <property type="term" value="P:negative regulation of translation"/>
    <property type="evidence" value="ECO:0007669"/>
    <property type="project" value="UniProtKB-ARBA"/>
</dbReference>
<dbReference type="Proteomes" id="UP001178461">
    <property type="component" value="Chromosome 4"/>
</dbReference>
<feature type="domain" description="3CxxC-type" evidence="13">
    <location>
        <begin position="246"/>
        <end position="331"/>
    </location>
</feature>
<evidence type="ECO:0000313" key="15">
    <source>
        <dbReference type="Proteomes" id="UP001178461"/>
    </source>
</evidence>
<evidence type="ECO:0000256" key="4">
    <source>
        <dbReference type="ARBA" id="ARBA00022723"/>
    </source>
</evidence>
<evidence type="ECO:0000256" key="8">
    <source>
        <dbReference type="ARBA" id="ARBA00022884"/>
    </source>
</evidence>
<keyword evidence="6" id="KW-0221">Differentiation</keyword>
<proteinExistence type="inferred from homology"/>